<feature type="domain" description="EAL" evidence="1">
    <location>
        <begin position="353"/>
        <end position="609"/>
    </location>
</feature>
<evidence type="ECO:0000313" key="3">
    <source>
        <dbReference type="EMBL" id="MDW6005047.1"/>
    </source>
</evidence>
<dbReference type="RefSeq" id="WP_087481838.1">
    <property type="nucleotide sequence ID" value="NZ_AP024884.1"/>
</dbReference>
<dbReference type="EMBL" id="JAWRCO010000002">
    <property type="protein sequence ID" value="MDW6005047.1"/>
    <property type="molecule type" value="Genomic_DNA"/>
</dbReference>
<gene>
    <name evidence="4" type="primary">gmr_7</name>
    <name evidence="3" type="ORF">SBX37_19480</name>
    <name evidence="4" type="ORF">VIM7927_03123</name>
</gene>
<evidence type="ECO:0000313" key="6">
    <source>
        <dbReference type="Proteomes" id="UP001283366"/>
    </source>
</evidence>
<dbReference type="InterPro" id="IPR035919">
    <property type="entry name" value="EAL_sf"/>
</dbReference>
<proteinExistence type="predicted"/>
<name>A0A1Y6IVV7_9VIBR</name>
<evidence type="ECO:0000259" key="1">
    <source>
        <dbReference type="PROSITE" id="PS50883"/>
    </source>
</evidence>
<keyword evidence="6" id="KW-1185">Reference proteome</keyword>
<dbReference type="AlphaFoldDB" id="A0A1Y6IVV7"/>
<dbReference type="CDD" id="cd01948">
    <property type="entry name" value="EAL"/>
    <property type="match status" value="1"/>
</dbReference>
<evidence type="ECO:0000313" key="4">
    <source>
        <dbReference type="EMBL" id="SMS01815.1"/>
    </source>
</evidence>
<dbReference type="InterPro" id="IPR029787">
    <property type="entry name" value="Nucleotide_cyclase"/>
</dbReference>
<evidence type="ECO:0000313" key="5">
    <source>
        <dbReference type="Proteomes" id="UP000196125"/>
    </source>
</evidence>
<dbReference type="PROSITE" id="PS50883">
    <property type="entry name" value="EAL"/>
    <property type="match status" value="1"/>
</dbReference>
<dbReference type="GO" id="GO:0071111">
    <property type="term" value="F:cyclic-guanylate-specific phosphodiesterase activity"/>
    <property type="evidence" value="ECO:0007669"/>
    <property type="project" value="UniProtKB-EC"/>
</dbReference>
<dbReference type="SUPFAM" id="SSF55073">
    <property type="entry name" value="Nucleotide cyclase"/>
    <property type="match status" value="1"/>
</dbReference>
<dbReference type="Gene3D" id="3.30.70.270">
    <property type="match status" value="1"/>
</dbReference>
<feature type="domain" description="GGDEF" evidence="2">
    <location>
        <begin position="211"/>
        <end position="340"/>
    </location>
</feature>
<dbReference type="PANTHER" id="PTHR44757:SF2">
    <property type="entry name" value="BIOFILM ARCHITECTURE MAINTENANCE PROTEIN MBAA"/>
    <property type="match status" value="1"/>
</dbReference>
<dbReference type="InterPro" id="IPR000160">
    <property type="entry name" value="GGDEF_dom"/>
</dbReference>
<dbReference type="PROSITE" id="PS50887">
    <property type="entry name" value="GGDEF"/>
    <property type="match status" value="1"/>
</dbReference>
<dbReference type="SMART" id="SM00052">
    <property type="entry name" value="EAL"/>
    <property type="match status" value="1"/>
</dbReference>
<dbReference type="InterPro" id="IPR052155">
    <property type="entry name" value="Biofilm_reg_signaling"/>
</dbReference>
<dbReference type="OrthoDB" id="9787514at2"/>
<dbReference type="SUPFAM" id="SSF141868">
    <property type="entry name" value="EAL domain-like"/>
    <property type="match status" value="1"/>
</dbReference>
<reference evidence="4 5" key="1">
    <citation type="submission" date="2017-05" db="EMBL/GenBank/DDBJ databases">
        <authorList>
            <person name="Song R."/>
            <person name="Chenine A.L."/>
            <person name="Ruprecht R.M."/>
        </authorList>
    </citation>
    <scope>NUCLEOTIDE SEQUENCE [LARGE SCALE GENOMIC DNA]</scope>
    <source>
        <strain evidence="4 5">CECT 7927</strain>
    </source>
</reference>
<keyword evidence="4" id="KW-0378">Hydrolase</keyword>
<reference evidence="3 6" key="2">
    <citation type="submission" date="2023-11" db="EMBL/GenBank/DDBJ databases">
        <title>Plant-associative lifestyle of Vibrio porteresiae and its evolutionary dynamics.</title>
        <authorList>
            <person name="Rameshkumar N."/>
            <person name="Kirti K."/>
        </authorList>
    </citation>
    <scope>NUCLEOTIDE SEQUENCE [LARGE SCALE GENOMIC DNA]</scope>
    <source>
        <strain evidence="3 6">MSSRF38</strain>
    </source>
</reference>
<accession>A0A1Y6IVV7</accession>
<dbReference type="NCBIfam" id="TIGR00254">
    <property type="entry name" value="GGDEF"/>
    <property type="match status" value="1"/>
</dbReference>
<dbReference type="InterPro" id="IPR043128">
    <property type="entry name" value="Rev_trsase/Diguanyl_cyclase"/>
</dbReference>
<dbReference type="Pfam" id="PF00563">
    <property type="entry name" value="EAL"/>
    <property type="match status" value="1"/>
</dbReference>
<dbReference type="Proteomes" id="UP000196125">
    <property type="component" value="Unassembled WGS sequence"/>
</dbReference>
<dbReference type="EMBL" id="FXXI01000006">
    <property type="protein sequence ID" value="SMS01815.1"/>
    <property type="molecule type" value="Genomic_DNA"/>
</dbReference>
<dbReference type="CDD" id="cd01949">
    <property type="entry name" value="GGDEF"/>
    <property type="match status" value="1"/>
</dbReference>
<evidence type="ECO:0000259" key="2">
    <source>
        <dbReference type="PROSITE" id="PS50887"/>
    </source>
</evidence>
<organism evidence="4 5">
    <name type="scientific">Vibrio mangrovi</name>
    <dbReference type="NCBI Taxonomy" id="474394"/>
    <lineage>
        <taxon>Bacteria</taxon>
        <taxon>Pseudomonadati</taxon>
        <taxon>Pseudomonadota</taxon>
        <taxon>Gammaproteobacteria</taxon>
        <taxon>Vibrionales</taxon>
        <taxon>Vibrionaceae</taxon>
        <taxon>Vibrio</taxon>
    </lineage>
</organism>
<protein>
    <submittedName>
        <fullName evidence="4">Cyclic di-GMP phosphodiesterase Gmr</fullName>
        <ecNumber evidence="4">3.1.4.52</ecNumber>
    </submittedName>
    <submittedName>
        <fullName evidence="3">EAL domain-containing protein</fullName>
    </submittedName>
</protein>
<dbReference type="PANTHER" id="PTHR44757">
    <property type="entry name" value="DIGUANYLATE CYCLASE DGCP"/>
    <property type="match status" value="1"/>
</dbReference>
<dbReference type="EC" id="3.1.4.52" evidence="4"/>
<dbReference type="InterPro" id="IPR001633">
    <property type="entry name" value="EAL_dom"/>
</dbReference>
<dbReference type="SMART" id="SM00267">
    <property type="entry name" value="GGDEF"/>
    <property type="match status" value="1"/>
</dbReference>
<dbReference type="Pfam" id="PF00990">
    <property type="entry name" value="GGDEF"/>
    <property type="match status" value="1"/>
</dbReference>
<dbReference type="Gene3D" id="3.20.20.450">
    <property type="entry name" value="EAL domain"/>
    <property type="match status" value="1"/>
</dbReference>
<sequence>MNTRGPLSLNEVDLQSISELISVTDSSLYQKSTDILHQAIASHAALLFEIDKVKQQKRLLAGSAVELLHDDIGDHLDTLITHQLYHQPHQYYLVPAQVHQRCPHDSYVARHHVEGYLGTVMTHTASGDLLYLFISLTEFPIEDPAAILQWHHLVSQVVMQYRRFQHLTDRTDVLLSRLNHEVSHDNLTNLMNRSFLSDTLERLVSASQSHFSFTLGMLDINDFKYINDLYGNYIGDQVLRFVAHAISECIQDEQLTFRIAGDEFAFITFDPQPMAVCEGILARIRTGYQDATHHIRISASIGIASYQEESIDADQLMLNASLALKGSKKHNQPPICCYDTHLSEEYHRKTQIIDALREELSKSLEEPQELYVVLQPIVKQHQSVWNYFEVLSRWQSQILGEVSPFEFIDAAEQSGLVIDLGRRVVELACIAKQQIELSLGRKIRLSINCSAHELSQPSNYIQQLSEQIAHYGFCPGEFTIEITETALLSQRQITRSILSHLRDAGFKVALDDFGTGYSSLNYIHSYPIDCIKIDASFIRNMLRSDTSEKVVSLIIQLANQLDVDLVAEGVEEEQSLVRLYEMGCTQIQGYLFSEPLPPEMIINHLLGQHMLQNSKTHE</sequence>
<dbReference type="Proteomes" id="UP001283366">
    <property type="component" value="Unassembled WGS sequence"/>
</dbReference>